<evidence type="ECO:0000313" key="1">
    <source>
        <dbReference type="EMBL" id="MBN7814030.1"/>
    </source>
</evidence>
<dbReference type="Proteomes" id="UP000664480">
    <property type="component" value="Unassembled WGS sequence"/>
</dbReference>
<keyword evidence="2" id="KW-1185">Reference proteome</keyword>
<gene>
    <name evidence="1" type="ORF">J0A69_01265</name>
</gene>
<evidence type="ECO:0000313" key="2">
    <source>
        <dbReference type="Proteomes" id="UP000664480"/>
    </source>
</evidence>
<comment type="caution">
    <text evidence="1">The sequence shown here is derived from an EMBL/GenBank/DDBJ whole genome shotgun (WGS) entry which is preliminary data.</text>
</comment>
<name>A0ABS3CCV2_9BACT</name>
<sequence>MDNKVSVEISPADLQAIKDAIAVLVAKLDPNLISLTVDERRSLNKMGEASRPFVGKVMDYLDTNPELISPFNKVDEMKKDWTLINQLGPLYNILNQIVTNLDDTLMEAGAELLDQGNIYYASVQQAVKANLPNAKPIYEDLRVRYEKRSKRRGGDPAAA</sequence>
<reference evidence="1 2" key="1">
    <citation type="submission" date="2021-03" db="EMBL/GenBank/DDBJ databases">
        <title>novel species isolated from a fishpond in China.</title>
        <authorList>
            <person name="Lu H."/>
            <person name="Cai Z."/>
        </authorList>
    </citation>
    <scope>NUCLEOTIDE SEQUENCE [LARGE SCALE GENOMIC DNA]</scope>
    <source>
        <strain evidence="1 2">YJ13C</strain>
    </source>
</reference>
<dbReference type="EMBL" id="JAFKCU010000001">
    <property type="protein sequence ID" value="MBN7814030.1"/>
    <property type="molecule type" value="Genomic_DNA"/>
</dbReference>
<dbReference type="InterPro" id="IPR009050">
    <property type="entry name" value="Globin-like_sf"/>
</dbReference>
<protein>
    <submittedName>
        <fullName evidence="1">Uncharacterized protein</fullName>
    </submittedName>
</protein>
<dbReference type="RefSeq" id="WP_206584693.1">
    <property type="nucleotide sequence ID" value="NZ_JAFKCU010000001.1"/>
</dbReference>
<organism evidence="1 2">
    <name type="scientific">Algoriphagus pacificus</name>
    <dbReference type="NCBI Taxonomy" id="2811234"/>
    <lineage>
        <taxon>Bacteria</taxon>
        <taxon>Pseudomonadati</taxon>
        <taxon>Bacteroidota</taxon>
        <taxon>Cytophagia</taxon>
        <taxon>Cytophagales</taxon>
        <taxon>Cyclobacteriaceae</taxon>
        <taxon>Algoriphagus</taxon>
    </lineage>
</organism>
<accession>A0ABS3CCV2</accession>
<dbReference type="SUPFAM" id="SSF46458">
    <property type="entry name" value="Globin-like"/>
    <property type="match status" value="1"/>
</dbReference>
<proteinExistence type="predicted"/>